<dbReference type="AlphaFoldDB" id="A0A9J6B5N8"/>
<accession>A0A9J6B5N8</accession>
<feature type="compositionally biased region" description="Basic and acidic residues" evidence="1">
    <location>
        <begin position="72"/>
        <end position="91"/>
    </location>
</feature>
<comment type="caution">
    <text evidence="2">The sequence shown here is derived from an EMBL/GenBank/DDBJ whole genome shotgun (WGS) entry which is preliminary data.</text>
</comment>
<evidence type="ECO:0000313" key="2">
    <source>
        <dbReference type="EMBL" id="KAG5631960.1"/>
    </source>
</evidence>
<evidence type="ECO:0000256" key="1">
    <source>
        <dbReference type="SAM" id="MobiDB-lite"/>
    </source>
</evidence>
<evidence type="ECO:0000313" key="3">
    <source>
        <dbReference type="Proteomes" id="UP000824120"/>
    </source>
</evidence>
<proteinExistence type="predicted"/>
<sequence>MILKMGHLSHSSNLVRAGRGRPPRFTTLRAEVADLRKYVDYLKSTNFTSLLEATDDMDAPETLEIPPVTTGDVHRNETAGDKSDARQTRSI</sequence>
<dbReference type="EMBL" id="JACXVP010000001">
    <property type="protein sequence ID" value="KAG5631960.1"/>
    <property type="molecule type" value="Genomic_DNA"/>
</dbReference>
<gene>
    <name evidence="2" type="ORF">H5410_003677</name>
</gene>
<organism evidence="2 3">
    <name type="scientific">Solanum commersonii</name>
    <name type="common">Commerson's wild potato</name>
    <name type="synonym">Commerson's nightshade</name>
    <dbReference type="NCBI Taxonomy" id="4109"/>
    <lineage>
        <taxon>Eukaryota</taxon>
        <taxon>Viridiplantae</taxon>
        <taxon>Streptophyta</taxon>
        <taxon>Embryophyta</taxon>
        <taxon>Tracheophyta</taxon>
        <taxon>Spermatophyta</taxon>
        <taxon>Magnoliopsida</taxon>
        <taxon>eudicotyledons</taxon>
        <taxon>Gunneridae</taxon>
        <taxon>Pentapetalae</taxon>
        <taxon>asterids</taxon>
        <taxon>lamiids</taxon>
        <taxon>Solanales</taxon>
        <taxon>Solanaceae</taxon>
        <taxon>Solanoideae</taxon>
        <taxon>Solaneae</taxon>
        <taxon>Solanum</taxon>
    </lineage>
</organism>
<dbReference type="Proteomes" id="UP000824120">
    <property type="component" value="Chromosome 1"/>
</dbReference>
<reference evidence="2 3" key="1">
    <citation type="submission" date="2020-09" db="EMBL/GenBank/DDBJ databases">
        <title>De no assembly of potato wild relative species, Solanum commersonii.</title>
        <authorList>
            <person name="Cho K."/>
        </authorList>
    </citation>
    <scope>NUCLEOTIDE SEQUENCE [LARGE SCALE GENOMIC DNA]</scope>
    <source>
        <strain evidence="2">LZ3.2</strain>
        <tissue evidence="2">Leaf</tissue>
    </source>
</reference>
<feature type="region of interest" description="Disordered" evidence="1">
    <location>
        <begin position="58"/>
        <end position="91"/>
    </location>
</feature>
<name>A0A9J6B5N8_SOLCO</name>
<keyword evidence="3" id="KW-1185">Reference proteome</keyword>
<protein>
    <submittedName>
        <fullName evidence="2">Uncharacterized protein</fullName>
    </submittedName>
</protein>